<dbReference type="AlphaFoldDB" id="R4XFL1"/>
<dbReference type="GO" id="GO:0042393">
    <property type="term" value="F:histone binding"/>
    <property type="evidence" value="ECO:0007669"/>
    <property type="project" value="TreeGrafter"/>
</dbReference>
<feature type="compositionally biased region" description="Basic and acidic residues" evidence="3">
    <location>
        <begin position="25"/>
        <end position="52"/>
    </location>
</feature>
<dbReference type="GO" id="GO:0006360">
    <property type="term" value="P:transcription by RNA polymerase I"/>
    <property type="evidence" value="ECO:0007669"/>
    <property type="project" value="TreeGrafter"/>
</dbReference>
<feature type="compositionally biased region" description="Acidic residues" evidence="3">
    <location>
        <begin position="364"/>
        <end position="373"/>
    </location>
</feature>
<feature type="compositionally biased region" description="Polar residues" evidence="3">
    <location>
        <begin position="212"/>
        <end position="222"/>
    </location>
</feature>
<keyword evidence="5" id="KW-1185">Reference proteome</keyword>
<feature type="compositionally biased region" description="Low complexity" evidence="3">
    <location>
        <begin position="185"/>
        <end position="204"/>
    </location>
</feature>
<evidence type="ECO:0000256" key="1">
    <source>
        <dbReference type="ARBA" id="ARBA00006461"/>
    </source>
</evidence>
<dbReference type="VEuPathDB" id="FungiDB:TAPDE_005144"/>
<feature type="compositionally biased region" description="Basic and acidic residues" evidence="3">
    <location>
        <begin position="353"/>
        <end position="363"/>
    </location>
</feature>
<evidence type="ECO:0008006" key="6">
    <source>
        <dbReference type="Google" id="ProtNLM"/>
    </source>
</evidence>
<feature type="compositionally biased region" description="Polar residues" evidence="3">
    <location>
        <begin position="264"/>
        <end position="278"/>
    </location>
</feature>
<organism evidence="4 5">
    <name type="scientific">Taphrina deformans (strain PYCC 5710 / ATCC 11124 / CBS 356.35 / IMI 108563 / JCM 9778 / NBRC 8474)</name>
    <name type="common">Peach leaf curl fungus</name>
    <name type="synonym">Lalaria deformans</name>
    <dbReference type="NCBI Taxonomy" id="1097556"/>
    <lineage>
        <taxon>Eukaryota</taxon>
        <taxon>Fungi</taxon>
        <taxon>Dikarya</taxon>
        <taxon>Ascomycota</taxon>
        <taxon>Taphrinomycotina</taxon>
        <taxon>Taphrinomycetes</taxon>
        <taxon>Taphrinales</taxon>
        <taxon>Taphrinaceae</taxon>
        <taxon>Taphrina</taxon>
    </lineage>
</organism>
<dbReference type="GO" id="GO:0006334">
    <property type="term" value="P:nucleosome assembly"/>
    <property type="evidence" value="ECO:0007669"/>
    <property type="project" value="TreeGrafter"/>
</dbReference>
<feature type="compositionally biased region" description="Basic and acidic residues" evidence="3">
    <location>
        <begin position="240"/>
        <end position="256"/>
    </location>
</feature>
<dbReference type="OrthoDB" id="6259853at2759"/>
<gene>
    <name evidence="4" type="ORF">TAPDE_005144</name>
</gene>
<evidence type="ECO:0000313" key="5">
    <source>
        <dbReference type="Proteomes" id="UP000013776"/>
    </source>
</evidence>
<accession>R4XFL1</accession>
<evidence type="ECO:0000256" key="3">
    <source>
        <dbReference type="SAM" id="MobiDB-lite"/>
    </source>
</evidence>
<feature type="region of interest" description="Disordered" evidence="3">
    <location>
        <begin position="137"/>
        <end position="390"/>
    </location>
</feature>
<dbReference type="PANTHER" id="PTHR22691:SF8">
    <property type="entry name" value="PROTEIN SPT2 HOMOLOG"/>
    <property type="match status" value="1"/>
</dbReference>
<name>R4XFL1_TAPDE</name>
<sequence length="415" mass="46132">MLSGGFQSSAYKKLLARQQEEDEERNVKIEELRRKQLREDIKRKREEEDARKKAQAAKISREQELKQAKLDAENAERRKLLKREEEERKRPLSVEEARERRERAEVIRNAGALSKAKQALPPASKVLSSKYSSLLATAPTKLDTSSPLRNKSPGALTPKAGQKPATNNPRVATKIPSSAPKRPTDTTSSGAAGASSTSTSSPGPKLAEKRQSQYLQPKSNGIGTKRLPAGVADLQPLQKNKRDLRTIEEIQNDVHRRNGKNYAYLTSSTTGLSKTPTKGASRLPNEQKPSTTSVGPRSKSTITNPIRTKPPPKRSRRDSHDSEDSFVSRTSPPRQRDNGLGGESIWDILNPGKKRDAYLARDIDSDEDMEANAEDIRREEQRASRAARVEDEKEAALLRAQEARKAAKKRKLAAS</sequence>
<dbReference type="Proteomes" id="UP000013776">
    <property type="component" value="Unassembled WGS sequence"/>
</dbReference>
<dbReference type="GO" id="GO:0005730">
    <property type="term" value="C:nucleolus"/>
    <property type="evidence" value="ECO:0007669"/>
    <property type="project" value="TreeGrafter"/>
</dbReference>
<feature type="region of interest" description="Disordered" evidence="3">
    <location>
        <begin position="1"/>
        <end position="103"/>
    </location>
</feature>
<keyword evidence="2" id="KW-0175">Coiled coil</keyword>
<dbReference type="Pfam" id="PF08243">
    <property type="entry name" value="SPT2"/>
    <property type="match status" value="1"/>
</dbReference>
<feature type="compositionally biased region" description="Polar residues" evidence="3">
    <location>
        <begin position="1"/>
        <end position="10"/>
    </location>
</feature>
<evidence type="ECO:0000313" key="4">
    <source>
        <dbReference type="EMBL" id="CCG84641.1"/>
    </source>
</evidence>
<comment type="caution">
    <text evidence="4">The sequence shown here is derived from an EMBL/GenBank/DDBJ whole genome shotgun (WGS) entry which is preliminary data.</text>
</comment>
<comment type="similarity">
    <text evidence="1">Belongs to the SPT2 family.</text>
</comment>
<dbReference type="EMBL" id="CAHR02000279">
    <property type="protein sequence ID" value="CCG84641.1"/>
    <property type="molecule type" value="Genomic_DNA"/>
</dbReference>
<dbReference type="STRING" id="1097556.R4XFL1"/>
<evidence type="ECO:0000256" key="2">
    <source>
        <dbReference type="ARBA" id="ARBA00023054"/>
    </source>
</evidence>
<dbReference type="GO" id="GO:0003677">
    <property type="term" value="F:DNA binding"/>
    <property type="evidence" value="ECO:0007669"/>
    <property type="project" value="TreeGrafter"/>
</dbReference>
<feature type="compositionally biased region" description="Basic and acidic residues" evidence="3">
    <location>
        <begin position="59"/>
        <end position="103"/>
    </location>
</feature>
<dbReference type="PANTHER" id="PTHR22691">
    <property type="entry name" value="YEAST SPT2-RELATED"/>
    <property type="match status" value="1"/>
</dbReference>
<proteinExistence type="inferred from homology"/>
<feature type="compositionally biased region" description="Polar residues" evidence="3">
    <location>
        <begin position="287"/>
        <end position="306"/>
    </location>
</feature>
<dbReference type="InterPro" id="IPR013256">
    <property type="entry name" value="Chromatin_SPT2"/>
</dbReference>
<dbReference type="eggNOG" id="ENOG502QRJX">
    <property type="taxonomic scope" value="Eukaryota"/>
</dbReference>
<dbReference type="SMART" id="SM00784">
    <property type="entry name" value="SPT2"/>
    <property type="match status" value="1"/>
</dbReference>
<reference evidence="4 5" key="1">
    <citation type="journal article" date="2013" name="MBio">
        <title>Genome sequencing of the plant pathogen Taphrina deformans, the causal agent of peach leaf curl.</title>
        <authorList>
            <person name="Cisse O.H."/>
            <person name="Almeida J.M.G.C.F."/>
            <person name="Fonseca A."/>
            <person name="Kumar A.A."/>
            <person name="Salojaervi J."/>
            <person name="Overmyer K."/>
            <person name="Hauser P.M."/>
            <person name="Pagni M."/>
        </authorList>
    </citation>
    <scope>NUCLEOTIDE SEQUENCE [LARGE SCALE GENOMIC DNA]</scope>
    <source>
        <strain evidence="5">PYCC 5710 / ATCC 11124 / CBS 356.35 / IMI 108563 / JCM 9778 / NBRC 8474</strain>
    </source>
</reference>
<feature type="compositionally biased region" description="Basic and acidic residues" evidence="3">
    <location>
        <begin position="374"/>
        <end position="390"/>
    </location>
</feature>
<protein>
    <recommendedName>
        <fullName evidence="6">SPT2 chromatin protein</fullName>
    </recommendedName>
</protein>